<gene>
    <name evidence="2" type="ORF">AT728_23155</name>
</gene>
<dbReference type="Proteomes" id="UP000054804">
    <property type="component" value="Unassembled WGS sequence"/>
</dbReference>
<organism evidence="2 3">
    <name type="scientific">Streptomyces silvensis</name>
    <dbReference type="NCBI Taxonomy" id="1765722"/>
    <lineage>
        <taxon>Bacteria</taxon>
        <taxon>Bacillati</taxon>
        <taxon>Actinomycetota</taxon>
        <taxon>Actinomycetes</taxon>
        <taxon>Kitasatosporales</taxon>
        <taxon>Streptomycetaceae</taxon>
        <taxon>Streptomyces</taxon>
    </lineage>
</organism>
<feature type="chain" id="PRO_5006936927" evidence="1">
    <location>
        <begin position="29"/>
        <end position="186"/>
    </location>
</feature>
<feature type="signal peptide" evidence="1">
    <location>
        <begin position="1"/>
        <end position="28"/>
    </location>
</feature>
<keyword evidence="1" id="KW-0732">Signal</keyword>
<proteinExistence type="predicted"/>
<dbReference type="Gene3D" id="2.60.20.10">
    <property type="entry name" value="Crystallins"/>
    <property type="match status" value="1"/>
</dbReference>
<evidence type="ECO:0000313" key="2">
    <source>
        <dbReference type="EMBL" id="KUF16813.1"/>
    </source>
</evidence>
<accession>A0A0W7X1R9</accession>
<comment type="caution">
    <text evidence="2">The sequence shown here is derived from an EMBL/GenBank/DDBJ whole genome shotgun (WGS) entry which is preliminary data.</text>
</comment>
<sequence length="186" mass="19375">MLSHTSRIALACSTALLAAAVGTTTAEAAQPQPQPADNCVVDVETGTSQCFSTFRQAIASTTDGRITDAPLSGEDIDQRLVERLRAPSGARGAQDVQLGIVYQHSNYGGTSVIYSAGSGCQSGNGRDHQADLTGGMDNAVSSLTTVTCWLELWDAPGTGGTHQEYRQATSYVGDAMNDRASSVAFL</sequence>
<protein>
    <submittedName>
        <fullName evidence="2">Uncharacterized protein</fullName>
    </submittedName>
</protein>
<reference evidence="2 3" key="1">
    <citation type="submission" date="2015-12" db="EMBL/GenBank/DDBJ databases">
        <title>Draft genome sequence of Streptomyces silvensis ATCC 53525, a producer of novel hormone antagonists.</title>
        <authorList>
            <person name="Johnston C.W."/>
            <person name="Li Y."/>
            <person name="Magarvey N.A."/>
        </authorList>
    </citation>
    <scope>NUCLEOTIDE SEQUENCE [LARGE SCALE GENOMIC DNA]</scope>
    <source>
        <strain evidence="2 3">ATCC 53525</strain>
    </source>
</reference>
<keyword evidence="3" id="KW-1185">Reference proteome</keyword>
<name>A0A0W7X1R9_9ACTN</name>
<evidence type="ECO:0000313" key="3">
    <source>
        <dbReference type="Proteomes" id="UP000054804"/>
    </source>
</evidence>
<dbReference type="STRING" id="1765722.AT728_23155"/>
<evidence type="ECO:0000256" key="1">
    <source>
        <dbReference type="SAM" id="SignalP"/>
    </source>
</evidence>
<dbReference type="AlphaFoldDB" id="A0A0W7X1R9"/>
<dbReference type="EMBL" id="LOCL01000036">
    <property type="protein sequence ID" value="KUF16813.1"/>
    <property type="molecule type" value="Genomic_DNA"/>
</dbReference>